<proteinExistence type="predicted"/>
<sequence length="99" mass="11338">MGKKLRKKKRKNRNKKLRQHEEINAISKQIESNWCRWTPGQAHGRQGRCLCLVPRLVQAVTLAPSLWHLRGSNNARGSWPCTNAQLVPRVVEAILAPRP</sequence>
<evidence type="ECO:0000313" key="3">
    <source>
        <dbReference type="Proteomes" id="UP001472677"/>
    </source>
</evidence>
<keyword evidence="3" id="KW-1185">Reference proteome</keyword>
<accession>A0ABR2FEN1</accession>
<name>A0ABR2FEN1_9ROSI</name>
<evidence type="ECO:0000256" key="1">
    <source>
        <dbReference type="SAM" id="MobiDB-lite"/>
    </source>
</evidence>
<protein>
    <submittedName>
        <fullName evidence="2">Uncharacterized protein</fullName>
    </submittedName>
</protein>
<dbReference type="EMBL" id="JBBPBM010000006">
    <property type="protein sequence ID" value="KAK8579370.1"/>
    <property type="molecule type" value="Genomic_DNA"/>
</dbReference>
<dbReference type="Proteomes" id="UP001472677">
    <property type="component" value="Unassembled WGS sequence"/>
</dbReference>
<feature type="compositionally biased region" description="Basic residues" evidence="1">
    <location>
        <begin position="1"/>
        <end position="18"/>
    </location>
</feature>
<feature type="region of interest" description="Disordered" evidence="1">
    <location>
        <begin position="1"/>
        <end position="20"/>
    </location>
</feature>
<evidence type="ECO:0000313" key="2">
    <source>
        <dbReference type="EMBL" id="KAK8579370.1"/>
    </source>
</evidence>
<organism evidence="2 3">
    <name type="scientific">Hibiscus sabdariffa</name>
    <name type="common">roselle</name>
    <dbReference type="NCBI Taxonomy" id="183260"/>
    <lineage>
        <taxon>Eukaryota</taxon>
        <taxon>Viridiplantae</taxon>
        <taxon>Streptophyta</taxon>
        <taxon>Embryophyta</taxon>
        <taxon>Tracheophyta</taxon>
        <taxon>Spermatophyta</taxon>
        <taxon>Magnoliopsida</taxon>
        <taxon>eudicotyledons</taxon>
        <taxon>Gunneridae</taxon>
        <taxon>Pentapetalae</taxon>
        <taxon>rosids</taxon>
        <taxon>malvids</taxon>
        <taxon>Malvales</taxon>
        <taxon>Malvaceae</taxon>
        <taxon>Malvoideae</taxon>
        <taxon>Hibiscus</taxon>
    </lineage>
</organism>
<reference evidence="2 3" key="1">
    <citation type="journal article" date="2024" name="G3 (Bethesda)">
        <title>Genome assembly of Hibiscus sabdariffa L. provides insights into metabolisms of medicinal natural products.</title>
        <authorList>
            <person name="Kim T."/>
        </authorList>
    </citation>
    <scope>NUCLEOTIDE SEQUENCE [LARGE SCALE GENOMIC DNA]</scope>
    <source>
        <strain evidence="2">TK-2024</strain>
        <tissue evidence="2">Old leaves</tissue>
    </source>
</reference>
<comment type="caution">
    <text evidence="2">The sequence shown here is derived from an EMBL/GenBank/DDBJ whole genome shotgun (WGS) entry which is preliminary data.</text>
</comment>
<gene>
    <name evidence="2" type="ORF">V6N12_069696</name>
</gene>